<dbReference type="PANTHER" id="PTHR13932:SF5">
    <property type="entry name" value="RADICAL S-ADENOSYL METHIONINE DOMAIN-CONTAINING PROTEIN 1, MITOCHONDRIAL"/>
    <property type="match status" value="1"/>
</dbReference>
<feature type="domain" description="Radical SAM core" evidence="10">
    <location>
        <begin position="3"/>
        <end position="235"/>
    </location>
</feature>
<dbReference type="GO" id="GO:0004109">
    <property type="term" value="F:coproporphyrinogen oxidase activity"/>
    <property type="evidence" value="ECO:0007669"/>
    <property type="project" value="InterPro"/>
</dbReference>
<dbReference type="NCBIfam" id="TIGR00539">
    <property type="entry name" value="hemN_rel"/>
    <property type="match status" value="1"/>
</dbReference>
<dbReference type="InterPro" id="IPR010723">
    <property type="entry name" value="HemN_C"/>
</dbReference>
<keyword evidence="4 9" id="KW-0949">S-adenosyl-L-methionine</keyword>
<evidence type="ECO:0000256" key="7">
    <source>
        <dbReference type="ARBA" id="ARBA00023014"/>
    </source>
</evidence>
<dbReference type="AlphaFoldDB" id="A0A9D2PVL4"/>
<dbReference type="SUPFAM" id="SSF102114">
    <property type="entry name" value="Radical SAM enzymes"/>
    <property type="match status" value="1"/>
</dbReference>
<sequence length="423" mass="48490">MAKQRKIPLELYIHIPFCARKCFYCDFLSFRTLAKTHEAYIRQLLREIRALAPSCRDYQAVTIFVGGGTPSVLEPELICQVMEAVCRNFDVAPEAEISIEVNPGTLLHNKLALYRQAGFNRVSIGLQSADNEELRNLGRIHSFEEFLKSFQSARMAGFQNINVDLMSGIPGQTMESWKNTLKKVTMLKPEHISSYSLIIEEGTPYWDRYGNGGNRDKEKEKRERTQIPEKEDLGLIAEPAELGKRSLPPLPDEDTENKMYHLTRQFLKEQGFVRYEVSNYARPGFECRHNVGYWTGTEYLGLGLGSSSYMAGYRFCNERGLERYLNLDFEGTDWQECLHPQIQRLTRQDKMEEFMFLGLRMTKGISEIDFVSAFGVKLESVYGKVISQLIANGLLKREGTRLALTEWGMDVSNFVLSEFLLGD</sequence>
<reference evidence="11" key="2">
    <citation type="submission" date="2021-04" db="EMBL/GenBank/DDBJ databases">
        <authorList>
            <person name="Gilroy R."/>
        </authorList>
    </citation>
    <scope>NUCLEOTIDE SEQUENCE</scope>
    <source>
        <strain evidence="11">CHK198-12963</strain>
    </source>
</reference>
<evidence type="ECO:0000256" key="3">
    <source>
        <dbReference type="ARBA" id="ARBA00022617"/>
    </source>
</evidence>
<keyword evidence="8 9" id="KW-0143">Chaperone</keyword>
<dbReference type="Proteomes" id="UP000823863">
    <property type="component" value="Unassembled WGS sequence"/>
</dbReference>
<evidence type="ECO:0000313" key="11">
    <source>
        <dbReference type="EMBL" id="HJC66531.1"/>
    </source>
</evidence>
<dbReference type="InterPro" id="IPR007197">
    <property type="entry name" value="rSAM"/>
</dbReference>
<dbReference type="GO" id="GO:0006779">
    <property type="term" value="P:porphyrin-containing compound biosynthetic process"/>
    <property type="evidence" value="ECO:0007669"/>
    <property type="project" value="InterPro"/>
</dbReference>
<evidence type="ECO:0000256" key="9">
    <source>
        <dbReference type="RuleBase" id="RU364116"/>
    </source>
</evidence>
<comment type="function">
    <text evidence="9">Probably acts as a heme chaperone, transferring heme to an unknown acceptor. Binds one molecule of heme per monomer, possibly covalently. Binds 1 [4Fe-4S] cluster. The cluster is coordinated with 3 cysteines and an exchangeable S-adenosyl-L-methionine.</text>
</comment>
<comment type="similarity">
    <text evidence="1">Belongs to the anaerobic coproporphyrinogen-III oxidase family. HemW subfamily.</text>
</comment>
<dbReference type="EMBL" id="DWWB01000038">
    <property type="protein sequence ID" value="HJC66531.1"/>
    <property type="molecule type" value="Genomic_DNA"/>
</dbReference>
<dbReference type="InterPro" id="IPR004559">
    <property type="entry name" value="HemW-like"/>
</dbReference>
<dbReference type="InterPro" id="IPR006638">
    <property type="entry name" value="Elp3/MiaA/NifB-like_rSAM"/>
</dbReference>
<gene>
    <name evidence="11" type="primary">hemW</name>
    <name evidence="11" type="ORF">H9931_07420</name>
</gene>
<organism evidence="11 12">
    <name type="scientific">Candidatus Enterocloster excrementigallinarum</name>
    <dbReference type="NCBI Taxonomy" id="2838558"/>
    <lineage>
        <taxon>Bacteria</taxon>
        <taxon>Bacillati</taxon>
        <taxon>Bacillota</taxon>
        <taxon>Clostridia</taxon>
        <taxon>Lachnospirales</taxon>
        <taxon>Lachnospiraceae</taxon>
        <taxon>Enterocloster</taxon>
    </lineage>
</organism>
<evidence type="ECO:0000256" key="1">
    <source>
        <dbReference type="ARBA" id="ARBA00006100"/>
    </source>
</evidence>
<evidence type="ECO:0000256" key="6">
    <source>
        <dbReference type="ARBA" id="ARBA00023004"/>
    </source>
</evidence>
<dbReference type="SFLD" id="SFLDG01065">
    <property type="entry name" value="anaerobic_coproporphyrinogen-I"/>
    <property type="match status" value="1"/>
</dbReference>
<keyword evidence="9" id="KW-0963">Cytoplasm</keyword>
<evidence type="ECO:0000313" key="12">
    <source>
        <dbReference type="Proteomes" id="UP000823863"/>
    </source>
</evidence>
<keyword evidence="9" id="KW-0004">4Fe-4S</keyword>
<dbReference type="InterPro" id="IPR034505">
    <property type="entry name" value="Coproporphyrinogen-III_oxidase"/>
</dbReference>
<proteinExistence type="inferred from homology"/>
<comment type="caution">
    <text evidence="11">The sequence shown here is derived from an EMBL/GenBank/DDBJ whole genome shotgun (WGS) entry which is preliminary data.</text>
</comment>
<name>A0A9D2PVL4_9FIRM</name>
<reference evidence="11" key="1">
    <citation type="journal article" date="2021" name="PeerJ">
        <title>Extensive microbial diversity within the chicken gut microbiome revealed by metagenomics and culture.</title>
        <authorList>
            <person name="Gilroy R."/>
            <person name="Ravi A."/>
            <person name="Getino M."/>
            <person name="Pursley I."/>
            <person name="Horton D.L."/>
            <person name="Alikhan N.F."/>
            <person name="Baker D."/>
            <person name="Gharbi K."/>
            <person name="Hall N."/>
            <person name="Watson M."/>
            <person name="Adriaenssens E.M."/>
            <person name="Foster-Nyarko E."/>
            <person name="Jarju S."/>
            <person name="Secka A."/>
            <person name="Antonio M."/>
            <person name="Oren A."/>
            <person name="Chaudhuri R.R."/>
            <person name="La Ragione R."/>
            <person name="Hildebrand F."/>
            <person name="Pallen M.J."/>
        </authorList>
    </citation>
    <scope>NUCLEOTIDE SEQUENCE</scope>
    <source>
        <strain evidence="11">CHK198-12963</strain>
    </source>
</reference>
<evidence type="ECO:0000256" key="5">
    <source>
        <dbReference type="ARBA" id="ARBA00022723"/>
    </source>
</evidence>
<protein>
    <recommendedName>
        <fullName evidence="2 9">Heme chaperone HemW</fullName>
    </recommendedName>
</protein>
<keyword evidence="7 9" id="KW-0411">Iron-sulfur</keyword>
<evidence type="ECO:0000259" key="10">
    <source>
        <dbReference type="PROSITE" id="PS51918"/>
    </source>
</evidence>
<keyword evidence="6 9" id="KW-0408">Iron</keyword>
<evidence type="ECO:0000256" key="8">
    <source>
        <dbReference type="ARBA" id="ARBA00023186"/>
    </source>
</evidence>
<dbReference type="GO" id="GO:0046872">
    <property type="term" value="F:metal ion binding"/>
    <property type="evidence" value="ECO:0007669"/>
    <property type="project" value="UniProtKB-UniRule"/>
</dbReference>
<comment type="subcellular location">
    <subcellularLocation>
        <location evidence="9">Cytoplasm</location>
    </subcellularLocation>
</comment>
<dbReference type="SMART" id="SM00729">
    <property type="entry name" value="Elp3"/>
    <property type="match status" value="1"/>
</dbReference>
<dbReference type="Gene3D" id="3.20.20.70">
    <property type="entry name" value="Aldolase class I"/>
    <property type="match status" value="1"/>
</dbReference>
<dbReference type="InterPro" id="IPR058240">
    <property type="entry name" value="rSAM_sf"/>
</dbReference>
<dbReference type="CDD" id="cd01335">
    <property type="entry name" value="Radical_SAM"/>
    <property type="match status" value="1"/>
</dbReference>
<dbReference type="PANTHER" id="PTHR13932">
    <property type="entry name" value="COPROPORPHYRINIGEN III OXIDASE"/>
    <property type="match status" value="1"/>
</dbReference>
<dbReference type="GO" id="GO:0051539">
    <property type="term" value="F:4 iron, 4 sulfur cluster binding"/>
    <property type="evidence" value="ECO:0007669"/>
    <property type="project" value="UniProtKB-UniRule"/>
</dbReference>
<keyword evidence="5 9" id="KW-0479">Metal-binding</keyword>
<accession>A0A9D2PVL4</accession>
<dbReference type="Pfam" id="PF04055">
    <property type="entry name" value="Radical_SAM"/>
    <property type="match status" value="1"/>
</dbReference>
<dbReference type="Pfam" id="PF06969">
    <property type="entry name" value="HemN_C"/>
    <property type="match status" value="1"/>
</dbReference>
<dbReference type="InterPro" id="IPR013785">
    <property type="entry name" value="Aldolase_TIM"/>
</dbReference>
<evidence type="ECO:0000256" key="2">
    <source>
        <dbReference type="ARBA" id="ARBA00017228"/>
    </source>
</evidence>
<dbReference type="PROSITE" id="PS51918">
    <property type="entry name" value="RADICAL_SAM"/>
    <property type="match status" value="1"/>
</dbReference>
<keyword evidence="3 9" id="KW-0349">Heme</keyword>
<dbReference type="SFLD" id="SFLDF00562">
    <property type="entry name" value="HemN-like__clustered_with_heat"/>
    <property type="match status" value="1"/>
</dbReference>
<dbReference type="SFLD" id="SFLDS00029">
    <property type="entry name" value="Radical_SAM"/>
    <property type="match status" value="1"/>
</dbReference>
<dbReference type="GO" id="GO:0005737">
    <property type="term" value="C:cytoplasm"/>
    <property type="evidence" value="ECO:0007669"/>
    <property type="project" value="UniProtKB-SubCell"/>
</dbReference>
<evidence type="ECO:0000256" key="4">
    <source>
        <dbReference type="ARBA" id="ARBA00022691"/>
    </source>
</evidence>